<proteinExistence type="predicted"/>
<dbReference type="Gene3D" id="3.30.2130.10">
    <property type="entry name" value="VC0802-like"/>
    <property type="match status" value="1"/>
</dbReference>
<comment type="caution">
    <text evidence="2">The sequence shown here is derived from an EMBL/GenBank/DDBJ whole genome shotgun (WGS) entry which is preliminary data.</text>
</comment>
<protein>
    <recommendedName>
        <fullName evidence="1">ACT domain-containing protein</fullName>
    </recommendedName>
</protein>
<dbReference type="SUPFAM" id="SSF55021">
    <property type="entry name" value="ACT-like"/>
    <property type="match status" value="2"/>
</dbReference>
<dbReference type="STRING" id="897.B2D07_12430"/>
<dbReference type="AlphaFoldDB" id="S7V1X3"/>
<dbReference type="EMBL" id="ATHJ01000095">
    <property type="protein sequence ID" value="EPR38633.1"/>
    <property type="molecule type" value="Genomic_DNA"/>
</dbReference>
<dbReference type="CDD" id="cd04882">
    <property type="entry name" value="ACT_Bt0572_2"/>
    <property type="match status" value="1"/>
</dbReference>
<reference evidence="2 3" key="1">
    <citation type="journal article" date="2013" name="Genome Announc.">
        <title>Draft genome sequences for three mercury-methylating, sulfate-reducing bacteria.</title>
        <authorList>
            <person name="Brown S.D."/>
            <person name="Hurt R.A.Jr."/>
            <person name="Gilmour C.C."/>
            <person name="Elias D.A."/>
        </authorList>
    </citation>
    <scope>NUCLEOTIDE SEQUENCE [LARGE SCALE GENOMIC DNA]</scope>
    <source>
        <strain evidence="2 3">DSM 2059</strain>
    </source>
</reference>
<feature type="domain" description="ACT" evidence="1">
    <location>
        <begin position="1"/>
        <end position="133"/>
    </location>
</feature>
<accession>S7V1X3</accession>
<gene>
    <name evidence="2" type="ORF">dsmv_2841</name>
</gene>
<dbReference type="PANTHER" id="PTHR40099">
    <property type="entry name" value="ACETOLACTATE SYNTHASE, SMALL SUBUNIT"/>
    <property type="match status" value="1"/>
</dbReference>
<dbReference type="InterPro" id="IPR045739">
    <property type="entry name" value="ACT_dom_pair"/>
</dbReference>
<dbReference type="RefSeq" id="WP_020877909.1">
    <property type="nucleotide sequence ID" value="NZ_ATHJ01000095.1"/>
</dbReference>
<sequence>MKLKQIVISIENSPTRLYNVIKAMGDAGINLRALNLVDTGAFGQLRLLVSDTAKARRILMEMSIPAFVNEVVATEIPDEPGSLANVMLPLLKAGIRIEFMYAYIGSSAGSAVMIFCFSDNDRAIEVLKENGIRILDATIFDIRE</sequence>
<dbReference type="PANTHER" id="PTHR40099:SF1">
    <property type="entry name" value="ACETOLACTATE SYNTHASE, SMALL SUBUNIT"/>
    <property type="match status" value="1"/>
</dbReference>
<evidence type="ECO:0000259" key="1">
    <source>
        <dbReference type="Pfam" id="PF19571"/>
    </source>
</evidence>
<dbReference type="Pfam" id="PF19571">
    <property type="entry name" value="ACT_8"/>
    <property type="match status" value="1"/>
</dbReference>
<dbReference type="eggNOG" id="COG4747">
    <property type="taxonomic scope" value="Bacteria"/>
</dbReference>
<evidence type="ECO:0000313" key="3">
    <source>
        <dbReference type="Proteomes" id="UP000014977"/>
    </source>
</evidence>
<evidence type="ECO:0000313" key="2">
    <source>
        <dbReference type="EMBL" id="EPR38633.1"/>
    </source>
</evidence>
<dbReference type="InterPro" id="IPR045865">
    <property type="entry name" value="ACT-like_dom_sf"/>
</dbReference>
<keyword evidence="3" id="KW-1185">Reference proteome</keyword>
<dbReference type="OrthoDB" id="9790662at2"/>
<dbReference type="Proteomes" id="UP000014977">
    <property type="component" value="Unassembled WGS sequence"/>
</dbReference>
<organism evidence="2 3">
    <name type="scientific">Desulfococcus multivorans DSM 2059</name>
    <dbReference type="NCBI Taxonomy" id="1121405"/>
    <lineage>
        <taxon>Bacteria</taxon>
        <taxon>Pseudomonadati</taxon>
        <taxon>Thermodesulfobacteriota</taxon>
        <taxon>Desulfobacteria</taxon>
        <taxon>Desulfobacterales</taxon>
        <taxon>Desulfococcaceae</taxon>
        <taxon>Desulfococcus</taxon>
    </lineage>
</organism>
<name>S7V1X3_DESML</name>